<reference evidence="11" key="1">
    <citation type="submission" date="2022-11" db="UniProtKB">
        <authorList>
            <consortium name="WormBaseParasite"/>
        </authorList>
    </citation>
    <scope>IDENTIFICATION</scope>
</reference>
<dbReference type="Gene3D" id="1.10.260.40">
    <property type="entry name" value="lambda repressor-like DNA-binding domains"/>
    <property type="match status" value="1"/>
</dbReference>
<dbReference type="PROSITE" id="PS51042">
    <property type="entry name" value="CUT"/>
    <property type="match status" value="1"/>
</dbReference>
<evidence type="ECO:0000256" key="1">
    <source>
        <dbReference type="ARBA" id="ARBA00004123"/>
    </source>
</evidence>
<evidence type="ECO:0000256" key="8">
    <source>
        <dbReference type="SAM" id="MobiDB-lite"/>
    </source>
</evidence>
<keyword evidence="3" id="KW-0805">Transcription regulation</keyword>
<evidence type="ECO:0000256" key="3">
    <source>
        <dbReference type="ARBA" id="ARBA00023015"/>
    </source>
</evidence>
<dbReference type="Pfam" id="PF02376">
    <property type="entry name" value="CUT"/>
    <property type="match status" value="1"/>
</dbReference>
<evidence type="ECO:0000259" key="9">
    <source>
        <dbReference type="PROSITE" id="PS51042"/>
    </source>
</evidence>
<evidence type="ECO:0000256" key="6">
    <source>
        <dbReference type="ARBA" id="ARBA00023163"/>
    </source>
</evidence>
<dbReference type="InterPro" id="IPR010982">
    <property type="entry name" value="Lambda_DNA-bd_dom_sf"/>
</dbReference>
<dbReference type="SUPFAM" id="SSF47413">
    <property type="entry name" value="lambda repressor-like DNA-binding domains"/>
    <property type="match status" value="1"/>
</dbReference>
<keyword evidence="6" id="KW-0804">Transcription</keyword>
<dbReference type="InterPro" id="IPR051649">
    <property type="entry name" value="CUT_Homeobox"/>
</dbReference>
<dbReference type="FunFam" id="1.10.260.40:FF:000005">
    <property type="entry name" value="One cut domain family member"/>
    <property type="match status" value="1"/>
</dbReference>
<evidence type="ECO:0000313" key="11">
    <source>
        <dbReference type="WBParaSite" id="jg5841"/>
    </source>
</evidence>
<organism evidence="10 11">
    <name type="scientific">Ditylenchus dipsaci</name>
    <dbReference type="NCBI Taxonomy" id="166011"/>
    <lineage>
        <taxon>Eukaryota</taxon>
        <taxon>Metazoa</taxon>
        <taxon>Ecdysozoa</taxon>
        <taxon>Nematoda</taxon>
        <taxon>Chromadorea</taxon>
        <taxon>Rhabditida</taxon>
        <taxon>Tylenchina</taxon>
        <taxon>Tylenchomorpha</taxon>
        <taxon>Sphaerularioidea</taxon>
        <taxon>Anguinidae</taxon>
        <taxon>Anguininae</taxon>
        <taxon>Ditylenchus</taxon>
    </lineage>
</organism>
<comment type="similarity">
    <text evidence="2">Belongs to the CUT homeobox family.</text>
</comment>
<evidence type="ECO:0000256" key="5">
    <source>
        <dbReference type="ARBA" id="ARBA00023155"/>
    </source>
</evidence>
<dbReference type="AlphaFoldDB" id="A0A915EFN0"/>
<dbReference type="GO" id="GO:0000978">
    <property type="term" value="F:RNA polymerase II cis-regulatory region sequence-specific DNA binding"/>
    <property type="evidence" value="ECO:0007669"/>
    <property type="project" value="TreeGrafter"/>
</dbReference>
<dbReference type="Proteomes" id="UP000887574">
    <property type="component" value="Unplaced"/>
</dbReference>
<dbReference type="GO" id="GO:0000981">
    <property type="term" value="F:DNA-binding transcription factor activity, RNA polymerase II-specific"/>
    <property type="evidence" value="ECO:0007669"/>
    <property type="project" value="TreeGrafter"/>
</dbReference>
<feature type="compositionally biased region" description="Polar residues" evidence="8">
    <location>
        <begin position="91"/>
        <end position="115"/>
    </location>
</feature>
<dbReference type="PANTHER" id="PTHR14057:SF47">
    <property type="entry name" value="HOMEOBOX PROTEIN ONECUT"/>
    <property type="match status" value="1"/>
</dbReference>
<dbReference type="SMART" id="SM01109">
    <property type="entry name" value="CUT"/>
    <property type="match status" value="1"/>
</dbReference>
<proteinExistence type="inferred from homology"/>
<keyword evidence="4" id="KW-0238">DNA-binding</keyword>
<feature type="region of interest" description="Disordered" evidence="8">
    <location>
        <begin position="89"/>
        <end position="115"/>
    </location>
</feature>
<dbReference type="GO" id="GO:0005634">
    <property type="term" value="C:nucleus"/>
    <property type="evidence" value="ECO:0007669"/>
    <property type="project" value="UniProtKB-SubCell"/>
</dbReference>
<dbReference type="PANTHER" id="PTHR14057">
    <property type="entry name" value="TRANSCRIPTION FACTOR ONECUT"/>
    <property type="match status" value="1"/>
</dbReference>
<keyword evidence="10" id="KW-1185">Reference proteome</keyword>
<dbReference type="InterPro" id="IPR003350">
    <property type="entry name" value="CUT_dom"/>
</dbReference>
<evidence type="ECO:0000256" key="7">
    <source>
        <dbReference type="ARBA" id="ARBA00023242"/>
    </source>
</evidence>
<protein>
    <submittedName>
        <fullName evidence="11">CUT domain-containing protein</fullName>
    </submittedName>
</protein>
<accession>A0A915EFN0</accession>
<evidence type="ECO:0000256" key="4">
    <source>
        <dbReference type="ARBA" id="ARBA00023125"/>
    </source>
</evidence>
<name>A0A915EFN0_9BILA</name>
<sequence length="272" mass="30622">MIEYGSSSSSQHVNNTMVYNNSTGNGCNNTGISSIRVVSNGNNSNNGYLHHHLPSTASGNSSNCIPQYIVTTSYDQMVLRTPKVEKVYPTHQHNGNPSSVYNSFNASSGPANDSRIEQQQQFMENSTNLDTNVVFNNGNHHNLVVNKCSPPCPTTPSSLMEQQQNHQLQITSYNEYQQQQSINLNGVEHPELAQRISQELKRYSIPQAIFAQRVLCRSQGTLSDLLRNPKPWSKLKSGRETFRRMAKWLQEPEFQECLLFDSLHANEKKSSM</sequence>
<dbReference type="WBParaSite" id="jg5841">
    <property type="protein sequence ID" value="jg5841"/>
    <property type="gene ID" value="jg5841"/>
</dbReference>
<keyword evidence="5" id="KW-0371">Homeobox</keyword>
<keyword evidence="7" id="KW-0539">Nucleus</keyword>
<comment type="subcellular location">
    <subcellularLocation>
        <location evidence="1">Nucleus</location>
    </subcellularLocation>
</comment>
<feature type="domain" description="CUT" evidence="9">
    <location>
        <begin position="178"/>
        <end position="264"/>
    </location>
</feature>
<evidence type="ECO:0000256" key="2">
    <source>
        <dbReference type="ARBA" id="ARBA00008190"/>
    </source>
</evidence>
<evidence type="ECO:0000313" key="10">
    <source>
        <dbReference type="Proteomes" id="UP000887574"/>
    </source>
</evidence>